<accession>A0ABQ7QFZ7</accession>
<keyword evidence="7 8" id="KW-0807">Transducer</keyword>
<evidence type="ECO:0000256" key="3">
    <source>
        <dbReference type="ARBA" id="ARBA00022692"/>
    </source>
</evidence>
<feature type="transmembrane region" description="Helical" evidence="8">
    <location>
        <begin position="66"/>
        <end position="91"/>
    </location>
</feature>
<feature type="transmembrane region" description="Helical" evidence="8">
    <location>
        <begin position="620"/>
        <end position="644"/>
    </location>
</feature>
<keyword evidence="3 8" id="KW-0812">Transmembrane</keyword>
<sequence length="671" mass="75899">MRREANESYKNHGEHTHRTSNRGKQSECLVQDSMGFILMLSRATGVAPVYLQREGHLWRVGFSHGMRVYGCLVVPALVLTCYIGLAVDLAVGAERGIRAQSRLTYLVWAADVSCVSATALAGVWSGPQRVRQMIAAFNDMDKINRDLGIKWNGTDDRKRKIVVVCVLVFMTLLLTFDFKHITEEASNDGREWRINLIYLPFFIMYLFKFLLELQFILAVTHVNSSLRAINHALEEELNSLDTRTEYVDHPIKYINKLIDSMAVTETSKYTVKLSKSNNYSWLRHLARCHGCVSDATLALNDANGPILFFIVVNLLLHLINTPYYLITDILKFEGVKISFLFIQICWCIVHTTNMCAVIEPCHVTIVEMQSTRQIVSQLLRRADSPSDALHRQLALFAEQLMLSRAEYAPLGVTTLHRPLIATIPARPPLAPSFTRRRRPECVVQESMALVLMLGRAAGVAPVTLSREGRRWRVAYSRRMKVYGWVVVPALVILLRNPPLLPVLITYTGLLYDLSVGPSHGVRVQSNMSLVVWACDLSCIAAACLAGAATAPARVKQMLVVIREVDSINSALNSDLNERGERKKKALCVLIVAALLLLFVLDFRHMTEEAYNEGREWRISFFYLSFYCLYIIMFILELQFVLAVAHVNCALRAVNDALGRELRDMEYIECEI</sequence>
<comment type="similarity">
    <text evidence="8">Belongs to the insect chemoreceptor superfamily. Gustatory receptor (GR) family.</text>
</comment>
<feature type="transmembrane region" description="Helical" evidence="8">
    <location>
        <begin position="529"/>
        <end position="552"/>
    </location>
</feature>
<feature type="transmembrane region" description="Helical" evidence="8">
    <location>
        <begin position="585"/>
        <end position="600"/>
    </location>
</feature>
<keyword evidence="6 8" id="KW-0675">Receptor</keyword>
<feature type="transmembrane region" description="Helical" evidence="8">
    <location>
        <begin position="103"/>
        <end position="124"/>
    </location>
</feature>
<comment type="caution">
    <text evidence="8">Lacks conserved residue(s) required for the propagation of feature annotation.</text>
</comment>
<dbReference type="EMBL" id="JAHIBW010000016">
    <property type="protein sequence ID" value="KAG7303705.1"/>
    <property type="molecule type" value="Genomic_DNA"/>
</dbReference>
<keyword evidence="2 8" id="KW-1003">Cell membrane</keyword>
<feature type="transmembrane region" description="Helical" evidence="8">
    <location>
        <begin position="160"/>
        <end position="176"/>
    </location>
</feature>
<evidence type="ECO:0000256" key="8">
    <source>
        <dbReference type="RuleBase" id="RU363108"/>
    </source>
</evidence>
<evidence type="ECO:0000256" key="7">
    <source>
        <dbReference type="ARBA" id="ARBA00023224"/>
    </source>
</evidence>
<evidence type="ECO:0000313" key="11">
    <source>
        <dbReference type="Proteomes" id="UP000823941"/>
    </source>
</evidence>
<keyword evidence="4 8" id="KW-1133">Transmembrane helix</keyword>
<feature type="transmembrane region" description="Helical" evidence="8">
    <location>
        <begin position="196"/>
        <end position="217"/>
    </location>
</feature>
<protein>
    <recommendedName>
        <fullName evidence="8">Gustatory receptor</fullName>
    </recommendedName>
</protein>
<evidence type="ECO:0000256" key="5">
    <source>
        <dbReference type="ARBA" id="ARBA00023136"/>
    </source>
</evidence>
<dbReference type="Pfam" id="PF08395">
    <property type="entry name" value="7tm_7"/>
    <property type="match status" value="1"/>
</dbReference>
<proteinExistence type="inferred from homology"/>
<comment type="subcellular location">
    <subcellularLocation>
        <location evidence="1 8">Cell membrane</location>
        <topology evidence="1 8">Multi-pass membrane protein</topology>
    </subcellularLocation>
</comment>
<reference evidence="10 11" key="1">
    <citation type="submission" date="2021-06" db="EMBL/GenBank/DDBJ databases">
        <title>A haploid diamondback moth (Plutella xylostella L.) genome assembly resolves 31 chromosomes and identifies a diamide resistance mutation.</title>
        <authorList>
            <person name="Ward C.M."/>
            <person name="Perry K.D."/>
            <person name="Baker G."/>
            <person name="Powis K."/>
            <person name="Heckel D.G."/>
            <person name="Baxter S.W."/>
        </authorList>
    </citation>
    <scope>NUCLEOTIDE SEQUENCE [LARGE SCALE GENOMIC DNA]</scope>
    <source>
        <strain evidence="10 11">LV</strain>
        <tissue evidence="10">Single pupa</tissue>
    </source>
</reference>
<evidence type="ECO:0000256" key="4">
    <source>
        <dbReference type="ARBA" id="ARBA00022989"/>
    </source>
</evidence>
<feature type="compositionally biased region" description="Basic and acidic residues" evidence="9">
    <location>
        <begin position="1"/>
        <end position="17"/>
    </location>
</feature>
<organism evidence="10 11">
    <name type="scientific">Plutella xylostella</name>
    <name type="common">Diamondback moth</name>
    <name type="synonym">Plutella maculipennis</name>
    <dbReference type="NCBI Taxonomy" id="51655"/>
    <lineage>
        <taxon>Eukaryota</taxon>
        <taxon>Metazoa</taxon>
        <taxon>Ecdysozoa</taxon>
        <taxon>Arthropoda</taxon>
        <taxon>Hexapoda</taxon>
        <taxon>Insecta</taxon>
        <taxon>Pterygota</taxon>
        <taxon>Neoptera</taxon>
        <taxon>Endopterygota</taxon>
        <taxon>Lepidoptera</taxon>
        <taxon>Glossata</taxon>
        <taxon>Ditrysia</taxon>
        <taxon>Yponomeutoidea</taxon>
        <taxon>Plutellidae</taxon>
        <taxon>Plutella</taxon>
    </lineage>
</organism>
<dbReference type="PANTHER" id="PTHR21143">
    <property type="entry name" value="INVERTEBRATE GUSTATORY RECEPTOR"/>
    <property type="match status" value="1"/>
</dbReference>
<evidence type="ECO:0000256" key="1">
    <source>
        <dbReference type="ARBA" id="ARBA00004651"/>
    </source>
</evidence>
<evidence type="ECO:0000313" key="10">
    <source>
        <dbReference type="EMBL" id="KAG7303705.1"/>
    </source>
</evidence>
<keyword evidence="11" id="KW-1185">Reference proteome</keyword>
<dbReference type="PANTHER" id="PTHR21143:SF123">
    <property type="entry name" value="GUSTATORY RECEPTOR FOR SUGAR TASTE 43A-RELATED"/>
    <property type="match status" value="1"/>
</dbReference>
<evidence type="ECO:0000256" key="2">
    <source>
        <dbReference type="ARBA" id="ARBA00022475"/>
    </source>
</evidence>
<keyword evidence="5 8" id="KW-0472">Membrane</keyword>
<dbReference type="InterPro" id="IPR013604">
    <property type="entry name" value="7TM_chemorcpt"/>
</dbReference>
<dbReference type="Proteomes" id="UP000823941">
    <property type="component" value="Chromosome 16"/>
</dbReference>
<name>A0ABQ7QFZ7_PLUXY</name>
<gene>
    <name evidence="10" type="ORF">JYU34_012262</name>
</gene>
<feature type="transmembrane region" description="Helical" evidence="8">
    <location>
        <begin position="481"/>
        <end position="509"/>
    </location>
</feature>
<evidence type="ECO:0000256" key="6">
    <source>
        <dbReference type="ARBA" id="ARBA00023170"/>
    </source>
</evidence>
<evidence type="ECO:0000256" key="9">
    <source>
        <dbReference type="SAM" id="MobiDB-lite"/>
    </source>
</evidence>
<feature type="transmembrane region" description="Helical" evidence="8">
    <location>
        <begin position="306"/>
        <end position="326"/>
    </location>
</feature>
<feature type="region of interest" description="Disordered" evidence="9">
    <location>
        <begin position="1"/>
        <end position="24"/>
    </location>
</feature>
<comment type="function">
    <text evidence="8">Gustatory receptor which mediates acceptance or avoidance behavior, depending on its substrates.</text>
</comment>
<comment type="caution">
    <text evidence="10">The sequence shown here is derived from an EMBL/GenBank/DDBJ whole genome shotgun (WGS) entry which is preliminary data.</text>
</comment>